<feature type="signal peptide" evidence="1">
    <location>
        <begin position="1"/>
        <end position="22"/>
    </location>
</feature>
<proteinExistence type="predicted"/>
<dbReference type="EMBL" id="JBHUHT010000012">
    <property type="protein sequence ID" value="MFD2096349.1"/>
    <property type="molecule type" value="Genomic_DNA"/>
</dbReference>
<comment type="caution">
    <text evidence="2">The sequence shown here is derived from an EMBL/GenBank/DDBJ whole genome shotgun (WGS) entry which is preliminary data.</text>
</comment>
<dbReference type="Proteomes" id="UP001597380">
    <property type="component" value="Unassembled WGS sequence"/>
</dbReference>
<organism evidence="2 3">
    <name type="scientific">Corallincola platygyrae</name>
    <dbReference type="NCBI Taxonomy" id="1193278"/>
    <lineage>
        <taxon>Bacteria</taxon>
        <taxon>Pseudomonadati</taxon>
        <taxon>Pseudomonadota</taxon>
        <taxon>Gammaproteobacteria</taxon>
        <taxon>Alteromonadales</taxon>
        <taxon>Psychromonadaceae</taxon>
        <taxon>Corallincola</taxon>
    </lineage>
</organism>
<feature type="chain" id="PRO_5045458414" description="PBP domain-containing protein" evidence="1">
    <location>
        <begin position="23"/>
        <end position="141"/>
    </location>
</feature>
<evidence type="ECO:0000313" key="3">
    <source>
        <dbReference type="Proteomes" id="UP001597380"/>
    </source>
</evidence>
<protein>
    <recommendedName>
        <fullName evidence="4">PBP domain-containing protein</fullName>
    </recommendedName>
</protein>
<keyword evidence="1" id="KW-0732">Signal</keyword>
<evidence type="ECO:0000313" key="2">
    <source>
        <dbReference type="EMBL" id="MFD2096349.1"/>
    </source>
</evidence>
<gene>
    <name evidence="2" type="ORF">ACFSJ3_10170</name>
</gene>
<dbReference type="RefSeq" id="WP_345339267.1">
    <property type="nucleotide sequence ID" value="NZ_BAABLI010000008.1"/>
</dbReference>
<dbReference type="SUPFAM" id="SSF53850">
    <property type="entry name" value="Periplasmic binding protein-like II"/>
    <property type="match status" value="1"/>
</dbReference>
<reference evidence="3" key="1">
    <citation type="journal article" date="2019" name="Int. J. Syst. Evol. Microbiol.">
        <title>The Global Catalogue of Microorganisms (GCM) 10K type strain sequencing project: providing services to taxonomists for standard genome sequencing and annotation.</title>
        <authorList>
            <consortium name="The Broad Institute Genomics Platform"/>
            <consortium name="The Broad Institute Genome Sequencing Center for Infectious Disease"/>
            <person name="Wu L."/>
            <person name="Ma J."/>
        </authorList>
    </citation>
    <scope>NUCLEOTIDE SEQUENCE [LARGE SCALE GENOMIC DNA]</scope>
    <source>
        <strain evidence="3">CGMCC 1.10992</strain>
    </source>
</reference>
<name>A0ABW4XQP6_9GAMM</name>
<evidence type="ECO:0008006" key="4">
    <source>
        <dbReference type="Google" id="ProtNLM"/>
    </source>
</evidence>
<sequence>MKRITCYLILICSFLCCQSAAAEALAVVAHPSVKTEQLSVKELKSIFSMRLTTWSEGALISVYVLPKQHKLHESFCRNYLEIFSYQLERSWKRLVYSGFGQAPTQLATSLEIKERVANTPGAIGYIREEDVDDSVKTIRID</sequence>
<accession>A0ABW4XQP6</accession>
<evidence type="ECO:0000256" key="1">
    <source>
        <dbReference type="SAM" id="SignalP"/>
    </source>
</evidence>
<keyword evidence="3" id="KW-1185">Reference proteome</keyword>
<dbReference type="Gene3D" id="3.40.190.10">
    <property type="entry name" value="Periplasmic binding protein-like II"/>
    <property type="match status" value="1"/>
</dbReference>